<keyword evidence="2" id="KW-0560">Oxidoreductase</keyword>
<organism evidence="2 3">
    <name type="scientific">Methanobrevibacter olleyae</name>
    <dbReference type="NCBI Taxonomy" id="294671"/>
    <lineage>
        <taxon>Archaea</taxon>
        <taxon>Methanobacteriati</taxon>
        <taxon>Methanobacteriota</taxon>
        <taxon>Methanomada group</taxon>
        <taxon>Methanobacteria</taxon>
        <taxon>Methanobacteriales</taxon>
        <taxon>Methanobacteriaceae</taxon>
        <taxon>Methanobrevibacter</taxon>
    </lineage>
</organism>
<evidence type="ECO:0000313" key="3">
    <source>
        <dbReference type="Proteomes" id="UP000732619"/>
    </source>
</evidence>
<dbReference type="SUPFAM" id="SSF54909">
    <property type="entry name" value="Dimeric alpha+beta barrel"/>
    <property type="match status" value="1"/>
</dbReference>
<dbReference type="AlphaFoldDB" id="A0A8T3VXL7"/>
<dbReference type="Pfam" id="PF03992">
    <property type="entry name" value="ABM"/>
    <property type="match status" value="1"/>
</dbReference>
<dbReference type="PANTHER" id="PTHR33336">
    <property type="entry name" value="QUINOL MONOOXYGENASE YGIN-RELATED"/>
    <property type="match status" value="1"/>
</dbReference>
<dbReference type="PROSITE" id="PS51725">
    <property type="entry name" value="ABM"/>
    <property type="match status" value="1"/>
</dbReference>
<dbReference type="InterPro" id="IPR007138">
    <property type="entry name" value="ABM_dom"/>
</dbReference>
<proteinExistence type="predicted"/>
<dbReference type="InterPro" id="IPR011008">
    <property type="entry name" value="Dimeric_a/b-barrel"/>
</dbReference>
<evidence type="ECO:0000259" key="1">
    <source>
        <dbReference type="PROSITE" id="PS51725"/>
    </source>
</evidence>
<dbReference type="Proteomes" id="UP000732619">
    <property type="component" value="Unassembled WGS sequence"/>
</dbReference>
<dbReference type="EMBL" id="SUTG01000027">
    <property type="protein sequence ID" value="MBE6512716.1"/>
    <property type="molecule type" value="Genomic_DNA"/>
</dbReference>
<accession>A0A8T3VXL7</accession>
<feature type="domain" description="ABM" evidence="1">
    <location>
        <begin position="4"/>
        <end position="91"/>
    </location>
</feature>
<gene>
    <name evidence="2" type="ORF">E7Z75_06210</name>
</gene>
<evidence type="ECO:0000313" key="2">
    <source>
        <dbReference type="EMBL" id="MBE6512716.1"/>
    </source>
</evidence>
<reference evidence="2" key="1">
    <citation type="submission" date="2019-04" db="EMBL/GenBank/DDBJ databases">
        <title>Evolution of Biomass-Degrading Anaerobic Consortia Revealed by Metagenomics.</title>
        <authorList>
            <person name="Peng X."/>
        </authorList>
    </citation>
    <scope>NUCLEOTIDE SEQUENCE</scope>
    <source>
        <strain evidence="2">SIG14</strain>
    </source>
</reference>
<keyword evidence="2" id="KW-0503">Monooxygenase</keyword>
<dbReference type="InterPro" id="IPR050744">
    <property type="entry name" value="AI-2_Isomerase_LsrG"/>
</dbReference>
<comment type="caution">
    <text evidence="2">The sequence shown here is derived from an EMBL/GenBank/DDBJ whole genome shotgun (WGS) entry which is preliminary data.</text>
</comment>
<sequence>MSFIVVMAELIPKEGAEDKLILLAEALVEETLKEEGNINYKCLRSITDGTFTFVEEWESVEALSEHLNSPHFKLFSKESADLAEDMEIKVLSAEELNLYE</sequence>
<dbReference type="PANTHER" id="PTHR33336:SF15">
    <property type="entry name" value="ABM DOMAIN-CONTAINING PROTEIN"/>
    <property type="match status" value="1"/>
</dbReference>
<name>A0A8T3VXL7_METOL</name>
<dbReference type="GO" id="GO:0004497">
    <property type="term" value="F:monooxygenase activity"/>
    <property type="evidence" value="ECO:0007669"/>
    <property type="project" value="UniProtKB-KW"/>
</dbReference>
<protein>
    <submittedName>
        <fullName evidence="2">Antibiotic biosynthesis monooxygenase</fullName>
    </submittedName>
</protein>
<dbReference type="Gene3D" id="3.30.70.100">
    <property type="match status" value="1"/>
</dbReference>